<comment type="caution">
    <text evidence="1">The sequence shown here is derived from an EMBL/GenBank/DDBJ whole genome shotgun (WGS) entry which is preliminary data.</text>
</comment>
<proteinExistence type="predicted"/>
<name>A0A3E0WW69_9BACI</name>
<accession>A0A3E0WW69</accession>
<protein>
    <submittedName>
        <fullName evidence="1">Uncharacterized protein</fullName>
    </submittedName>
</protein>
<gene>
    <name evidence="1" type="ORF">CAI16_05505</name>
</gene>
<dbReference type="AlphaFoldDB" id="A0A3E0WW69"/>
<sequence length="124" mass="14815">MKNLKEVIERIREQWWNDEIDYDVIGVRFEDKERQVGDICERSRHNSDREDEREFPEYGTEEYEEMALFDGTSAWNIHTFDDFDSDQDRDHCYIIAGDRDVNKDDDLDVGEVVIEDAVVIEVVY</sequence>
<dbReference type="EMBL" id="NFZX01000007">
    <property type="protein sequence ID" value="RFA36245.1"/>
    <property type="molecule type" value="Genomic_DNA"/>
</dbReference>
<dbReference type="Proteomes" id="UP000256488">
    <property type="component" value="Unassembled WGS sequence"/>
</dbReference>
<evidence type="ECO:0000313" key="2">
    <source>
        <dbReference type="Proteomes" id="UP000256488"/>
    </source>
</evidence>
<organism evidence="1 2">
    <name type="scientific">Virgibacillus dokdonensis</name>
    <dbReference type="NCBI Taxonomy" id="302167"/>
    <lineage>
        <taxon>Bacteria</taxon>
        <taxon>Bacillati</taxon>
        <taxon>Bacillota</taxon>
        <taxon>Bacilli</taxon>
        <taxon>Bacillales</taxon>
        <taxon>Bacillaceae</taxon>
        <taxon>Virgibacillus</taxon>
    </lineage>
</organism>
<dbReference type="RefSeq" id="WP_116277596.1">
    <property type="nucleotide sequence ID" value="NZ_NFZX01000007.1"/>
</dbReference>
<evidence type="ECO:0000313" key="1">
    <source>
        <dbReference type="EMBL" id="RFA36245.1"/>
    </source>
</evidence>
<reference evidence="1 2" key="1">
    <citation type="submission" date="2017-05" db="EMBL/GenBank/DDBJ databases">
        <title>Virgibacillus sp. AK90 isolated from a saltern of Kakinada, India.</title>
        <authorList>
            <person name="Gupta V."/>
            <person name="Sidhu C."/>
            <person name="Korpole S."/>
            <person name="Pinnaka A.K."/>
        </authorList>
    </citation>
    <scope>NUCLEOTIDE SEQUENCE [LARGE SCALE GENOMIC DNA]</scope>
    <source>
        <strain evidence="1 2">AK90</strain>
    </source>
</reference>